<protein>
    <submittedName>
        <fullName evidence="2">Lipoprotein</fullName>
    </submittedName>
</protein>
<dbReference type="InterPro" id="IPR025596">
    <property type="entry name" value="YedD"/>
</dbReference>
<evidence type="ECO:0000256" key="1">
    <source>
        <dbReference type="SAM" id="SignalP"/>
    </source>
</evidence>
<dbReference type="NCBIfam" id="NF007705">
    <property type="entry name" value="PRK10397.1"/>
    <property type="match status" value="1"/>
</dbReference>
<feature type="chain" id="PRO_5047487853" evidence="1">
    <location>
        <begin position="21"/>
        <end position="159"/>
    </location>
</feature>
<keyword evidence="1" id="KW-0732">Signal</keyword>
<feature type="signal peptide" evidence="1">
    <location>
        <begin position="1"/>
        <end position="20"/>
    </location>
</feature>
<dbReference type="Gene3D" id="2.40.128.500">
    <property type="entry name" value="YedD-like protein"/>
    <property type="match status" value="1"/>
</dbReference>
<comment type="caution">
    <text evidence="2">The sequence shown here is derived from an EMBL/GenBank/DDBJ whole genome shotgun (WGS) entry which is preliminary data.</text>
</comment>
<dbReference type="Pfam" id="PF13987">
    <property type="entry name" value="YedD"/>
    <property type="match status" value="1"/>
</dbReference>
<keyword evidence="3" id="KW-1185">Reference proteome</keyword>
<dbReference type="Proteomes" id="UP000811282">
    <property type="component" value="Unassembled WGS sequence"/>
</dbReference>
<organism evidence="2 3">
    <name type="scientific">Candidatus Sodalis endolongispinus</name>
    <dbReference type="NCBI Taxonomy" id="2812662"/>
    <lineage>
        <taxon>Bacteria</taxon>
        <taxon>Pseudomonadati</taxon>
        <taxon>Pseudomonadota</taxon>
        <taxon>Gammaproteobacteria</taxon>
        <taxon>Enterobacterales</taxon>
        <taxon>Bruguierivoracaceae</taxon>
        <taxon>Sodalis</taxon>
    </lineage>
</organism>
<sequence length="159" mass="16840">MKRTPVMILLAATLCGCAGATEYAKVVAAPAPQGYAGIWTSTTPQNALVSPDAVARLIISRSGTTLDCRSWQRTITRSGKLTSRDARLYNINEKNEVSALRLDRGVLHYGNLTLQRSALPTAQCQPFISGQGDNWVFGAAAPAAKAPGTGARKKAGVVR</sequence>
<dbReference type="EMBL" id="JAFJYC010000001">
    <property type="protein sequence ID" value="MBT9432598.1"/>
    <property type="molecule type" value="Genomic_DNA"/>
</dbReference>
<keyword evidence="2" id="KW-0449">Lipoprotein</keyword>
<evidence type="ECO:0000313" key="2">
    <source>
        <dbReference type="EMBL" id="MBT9432598.1"/>
    </source>
</evidence>
<evidence type="ECO:0000313" key="3">
    <source>
        <dbReference type="Proteomes" id="UP000811282"/>
    </source>
</evidence>
<accession>A0ABS5YCB1</accession>
<name>A0ABS5YCB1_9GAMM</name>
<dbReference type="InterPro" id="IPR038624">
    <property type="entry name" value="YedD-like_sf"/>
</dbReference>
<dbReference type="RefSeq" id="WP_215669727.1">
    <property type="nucleotide sequence ID" value="NZ_JAFJYC010000001.1"/>
</dbReference>
<reference evidence="2 3" key="1">
    <citation type="journal article" date="2021" name="Genome Biol. Evol.">
        <title>The evolution of interdependence in a four-way mealybug symbiosis.</title>
        <authorList>
            <person name="Garber A.I."/>
            <person name="Kupper M."/>
            <person name="Laetsch D.R."/>
            <person name="Weldon S.R."/>
            <person name="Ladinsky M.S."/>
            <person name="Bjorkman P.J."/>
            <person name="McCutcheon J.P."/>
        </authorList>
    </citation>
    <scope>NUCLEOTIDE SEQUENCE [LARGE SCALE GENOMIC DNA]</scope>
    <source>
        <strain evidence="2">SOD</strain>
    </source>
</reference>
<proteinExistence type="predicted"/>
<dbReference type="PROSITE" id="PS51257">
    <property type="entry name" value="PROKAR_LIPOPROTEIN"/>
    <property type="match status" value="1"/>
</dbReference>
<gene>
    <name evidence="2" type="ORF">JZM24_11570</name>
</gene>